<evidence type="ECO:0000256" key="3">
    <source>
        <dbReference type="ARBA" id="ARBA00022643"/>
    </source>
</evidence>
<dbReference type="InterPro" id="IPR037396">
    <property type="entry name" value="FMN_HAD"/>
</dbReference>
<dbReference type="Gene3D" id="3.90.1150.10">
    <property type="entry name" value="Aspartate Aminotransferase, domain 1"/>
    <property type="match status" value="1"/>
</dbReference>
<dbReference type="PROSITE" id="PS00557">
    <property type="entry name" value="FMN_HYDROXY_ACID_DH_1"/>
    <property type="match status" value="1"/>
</dbReference>
<dbReference type="InterPro" id="IPR015422">
    <property type="entry name" value="PyrdxlP-dep_Trfase_small"/>
</dbReference>
<dbReference type="SUPFAM" id="SSF51395">
    <property type="entry name" value="FMN-linked oxidoreductases"/>
    <property type="match status" value="1"/>
</dbReference>
<keyword evidence="4" id="KW-0560">Oxidoreductase</keyword>
<feature type="domain" description="FMN hydroxy acid dehydrogenase" evidence="7">
    <location>
        <begin position="5"/>
        <end position="362"/>
    </location>
</feature>
<dbReference type="Pfam" id="PF01070">
    <property type="entry name" value="FMN_dh"/>
    <property type="match status" value="1"/>
</dbReference>
<dbReference type="SUPFAM" id="SSF53383">
    <property type="entry name" value="PLP-dependent transferases"/>
    <property type="match status" value="1"/>
</dbReference>
<name>A0A8T4J1S1_9ACTN</name>
<dbReference type="EMBL" id="JAGSMN010000782">
    <property type="protein sequence ID" value="MBR7676933.1"/>
    <property type="molecule type" value="Genomic_DNA"/>
</dbReference>
<keyword evidence="9" id="KW-1185">Reference proteome</keyword>
<protein>
    <submittedName>
        <fullName evidence="8">Aminotransferase class I/II-fold pyridoxal phosphate-dependent enzyme</fullName>
    </submittedName>
</protein>
<dbReference type="Pfam" id="PF00155">
    <property type="entry name" value="Aminotran_1_2"/>
    <property type="match status" value="1"/>
</dbReference>
<organism evidence="8 9">
    <name type="scientific">Streptomyces daliensis</name>
    <dbReference type="NCBI Taxonomy" id="299421"/>
    <lineage>
        <taxon>Bacteria</taxon>
        <taxon>Bacillati</taxon>
        <taxon>Actinomycetota</taxon>
        <taxon>Actinomycetes</taxon>
        <taxon>Kitasatosporales</taxon>
        <taxon>Streptomycetaceae</taxon>
        <taxon>Streptomyces</taxon>
    </lineage>
</organism>
<dbReference type="InterPro" id="IPR004839">
    <property type="entry name" value="Aminotransferase_I/II_large"/>
</dbReference>
<dbReference type="GO" id="GO:0010181">
    <property type="term" value="F:FMN binding"/>
    <property type="evidence" value="ECO:0007669"/>
    <property type="project" value="InterPro"/>
</dbReference>
<dbReference type="InterPro" id="IPR008259">
    <property type="entry name" value="FMN_hydac_DH_AS"/>
</dbReference>
<dbReference type="FunFam" id="3.20.20.70:FF:000029">
    <property type="entry name" value="L-lactate dehydrogenase"/>
    <property type="match status" value="1"/>
</dbReference>
<dbReference type="GO" id="GO:0016614">
    <property type="term" value="F:oxidoreductase activity, acting on CH-OH group of donors"/>
    <property type="evidence" value="ECO:0007669"/>
    <property type="project" value="UniProtKB-ARBA"/>
</dbReference>
<keyword evidence="8" id="KW-0032">Aminotransferase</keyword>
<evidence type="ECO:0000256" key="6">
    <source>
        <dbReference type="SAM" id="MobiDB-lite"/>
    </source>
</evidence>
<accession>A0A8T4J1S1</accession>
<keyword evidence="3" id="KW-0288">FMN</keyword>
<dbReference type="AlphaFoldDB" id="A0A8T4J1S1"/>
<gene>
    <name evidence="8" type="ORF">KDA82_28805</name>
</gene>
<dbReference type="InterPro" id="IPR015421">
    <property type="entry name" value="PyrdxlP-dep_Trfase_major"/>
</dbReference>
<evidence type="ECO:0000256" key="4">
    <source>
        <dbReference type="ARBA" id="ARBA00023002"/>
    </source>
</evidence>
<evidence type="ECO:0000313" key="9">
    <source>
        <dbReference type="Proteomes" id="UP000675554"/>
    </source>
</evidence>
<dbReference type="InterPro" id="IPR012133">
    <property type="entry name" value="Alpha-hydoxy_acid_DH_FMN"/>
</dbReference>
<feature type="region of interest" description="Disordered" evidence="6">
    <location>
        <begin position="352"/>
        <end position="411"/>
    </location>
</feature>
<dbReference type="GO" id="GO:0008483">
    <property type="term" value="F:transaminase activity"/>
    <property type="evidence" value="ECO:0007669"/>
    <property type="project" value="UniProtKB-KW"/>
</dbReference>
<feature type="compositionally biased region" description="Basic and acidic residues" evidence="6">
    <location>
        <begin position="370"/>
        <end position="411"/>
    </location>
</feature>
<dbReference type="Proteomes" id="UP000675554">
    <property type="component" value="Unassembled WGS sequence"/>
</dbReference>
<keyword evidence="8" id="KW-0808">Transferase</keyword>
<dbReference type="GO" id="GO:0030170">
    <property type="term" value="F:pyridoxal phosphate binding"/>
    <property type="evidence" value="ECO:0007669"/>
    <property type="project" value="InterPro"/>
</dbReference>
<dbReference type="CDD" id="cd02809">
    <property type="entry name" value="alpha_hydroxyacid_oxid_FMN"/>
    <property type="match status" value="1"/>
</dbReference>
<dbReference type="InterPro" id="IPR000262">
    <property type="entry name" value="FMN-dep_DH"/>
</dbReference>
<dbReference type="PANTHER" id="PTHR10578">
    <property type="entry name" value="S -2-HYDROXY-ACID OXIDASE-RELATED"/>
    <property type="match status" value="1"/>
</dbReference>
<evidence type="ECO:0000256" key="2">
    <source>
        <dbReference type="ARBA" id="ARBA00022630"/>
    </source>
</evidence>
<comment type="cofactor">
    <cofactor evidence="1">
        <name>FMN</name>
        <dbReference type="ChEBI" id="CHEBI:58210"/>
    </cofactor>
</comment>
<dbReference type="CDD" id="cd00609">
    <property type="entry name" value="AAT_like"/>
    <property type="match status" value="1"/>
</dbReference>
<keyword evidence="2" id="KW-0285">Flavoprotein</keyword>
<reference evidence="8" key="1">
    <citation type="submission" date="2021-04" db="EMBL/GenBank/DDBJ databases">
        <title>Sequencing of actinobacteria type strains.</title>
        <authorList>
            <person name="Nguyen G.-S."/>
            <person name="Wentzel A."/>
        </authorList>
    </citation>
    <scope>NUCLEOTIDE SEQUENCE</scope>
    <source>
        <strain evidence="8">DSM 42095</strain>
    </source>
</reference>
<evidence type="ECO:0000256" key="5">
    <source>
        <dbReference type="ARBA" id="ARBA00024042"/>
    </source>
</evidence>
<comment type="similarity">
    <text evidence="5">Belongs to the FMN-dependent alpha-hydroxy acid dehydrogenase family.</text>
</comment>
<proteinExistence type="inferred from homology"/>
<dbReference type="Gene3D" id="3.20.20.70">
    <property type="entry name" value="Aldolase class I"/>
    <property type="match status" value="1"/>
</dbReference>
<evidence type="ECO:0000256" key="1">
    <source>
        <dbReference type="ARBA" id="ARBA00001917"/>
    </source>
</evidence>
<dbReference type="PANTHER" id="PTHR10578:SF107">
    <property type="entry name" value="2-HYDROXYACID OXIDASE 1"/>
    <property type="match status" value="1"/>
</dbReference>
<evidence type="ECO:0000313" key="8">
    <source>
        <dbReference type="EMBL" id="MBR7676933.1"/>
    </source>
</evidence>
<evidence type="ECO:0000259" key="7">
    <source>
        <dbReference type="PROSITE" id="PS51349"/>
    </source>
</evidence>
<dbReference type="Gene3D" id="3.40.640.10">
    <property type="entry name" value="Type I PLP-dependent aspartate aminotransferase-like (Major domain)"/>
    <property type="match status" value="1"/>
</dbReference>
<dbReference type="InterPro" id="IPR015424">
    <property type="entry name" value="PyrdxlP-dep_Trfase"/>
</dbReference>
<sequence>MTDTDPGFAPLTLADYAERARAAVPVKTWDFIEGGAGDERTLRSNADAFERARLLPRVLAGVGLPDTGTRVLGRTWAAPVGIAPMAYHTLVHEQGEIATARAAGATGLPFVVSTFAGHTFEDIAAAASSPLWLQVYCFRDRSLTRELIHRAERAGFEALVLTVDAPRLGRRLRDLRHGFTLPPTVRPANLQDSGSGTGFGSPMEHALAEFDAALDWSVIGWLRSVSSLPVLLKGVLGGADARRAVDAGVDGLIVSNHGGRQLDGAPSTLDALPEVASAVAGACPVLVDGGVRRGADVLTSLASGADAVLLGRPVLHGLAVGGEEGVARVLGIVADELTEAMALCGTASVADAGPDLLAPRTAPPVQEGSRGGEARTAEPRREEPRGGDVRGGEARREESRTEDLRREEARTEALRREDLHGSVRDPLLGTMNFLNEITSRYPEAISFAPGRPYGGFFHSEQIFDHLRRYLDHLTATGHSPDQVRDTVFQYGPTSGLIRDLVADTLRRDEGIDVPPESIVVTAGCQEAMLLAVRALIAGPDDVLLVPDPCYVGITGAARLLDVEAVAVPEHASGFRCADLEAVLSAQRARGRRPRAFYVTPDHANPSGATMPVETRHELLALAARHDLLILEDSPYRSVSPGRQLPTLKSLDRTRSVVHLGSFSKTLFPGARIGFAVADQPVRGDGEGASLLADELAKIKSMVTVNTSAVSQTVVAGMLLAADGRPSDFNADTAAYYGNAMRTVLTRLEERFPPAERTALGIRWNTPTGGFFLTLDVPFPTDNAALTRSAEDFGVIWTPMSYFYLNQGGESALRLSISYLTPDSIKEGIDRLARFIKSEAGADGAS</sequence>
<comment type="caution">
    <text evidence="8">The sequence shown here is derived from an EMBL/GenBank/DDBJ whole genome shotgun (WGS) entry which is preliminary data.</text>
</comment>
<dbReference type="InterPro" id="IPR013785">
    <property type="entry name" value="Aldolase_TIM"/>
</dbReference>
<dbReference type="PROSITE" id="PS51349">
    <property type="entry name" value="FMN_HYDROXY_ACID_DH_2"/>
    <property type="match status" value="1"/>
</dbReference>